<dbReference type="STRING" id="204669.Acid345_1617"/>
<feature type="signal peptide" evidence="2">
    <location>
        <begin position="1"/>
        <end position="20"/>
    </location>
</feature>
<dbReference type="EnsemblBacteria" id="ABF40619">
    <property type="protein sequence ID" value="ABF40619"/>
    <property type="gene ID" value="Acid345_1617"/>
</dbReference>
<evidence type="ECO:0000313" key="3">
    <source>
        <dbReference type="EMBL" id="ABF40619.1"/>
    </source>
</evidence>
<dbReference type="AlphaFoldDB" id="Q1IR81"/>
<dbReference type="Proteomes" id="UP000002432">
    <property type="component" value="Chromosome"/>
</dbReference>
<dbReference type="KEGG" id="aba:Acid345_1617"/>
<dbReference type="PANTHER" id="PTHR31956:SF8">
    <property type="entry name" value="ACID PHOSPHATASE PHOA (AFU_ORTHOLOGUE AFUA_1G03570)"/>
    <property type="match status" value="1"/>
</dbReference>
<organism evidence="3 4">
    <name type="scientific">Koribacter versatilis (strain Ellin345)</name>
    <dbReference type="NCBI Taxonomy" id="204669"/>
    <lineage>
        <taxon>Bacteria</taxon>
        <taxon>Pseudomonadati</taxon>
        <taxon>Acidobacteriota</taxon>
        <taxon>Terriglobia</taxon>
        <taxon>Terriglobales</taxon>
        <taxon>Candidatus Korobacteraceae</taxon>
        <taxon>Candidatus Korobacter</taxon>
    </lineage>
</organism>
<dbReference type="SUPFAM" id="SSF53649">
    <property type="entry name" value="Alkaline phosphatase-like"/>
    <property type="match status" value="1"/>
</dbReference>
<protein>
    <submittedName>
        <fullName evidence="3">Phosphoesterase</fullName>
    </submittedName>
</protein>
<gene>
    <name evidence="3" type="ordered locus">Acid345_1617</name>
</gene>
<sequence length="281" mass="30083">MKAKLLALAALVAISLTAVAAVPASSHVVVVVEENHSYANVIGNPAMPYLNSLANSYSLLTAYYADAHPSIGNYFEMTTGNVITNNDSFTSTISNDNIVRHLLTAGKTWKSYAESLPSVGYTGGNTGYYFKRHDPFAYFSDVANSSVEKQRLVPFTQFSKDLANHALPNFSFIAPNILHDAHDGTLAAADAWLKANIAPLLSNSEFTTNGLLIIVFDESVVSDTAHGGGHVAAIVIGPKVKRGFKYGGMYKHESTLRTILDALGVNHNLGNAATATPFNVF</sequence>
<evidence type="ECO:0000256" key="1">
    <source>
        <dbReference type="ARBA" id="ARBA00022801"/>
    </source>
</evidence>
<dbReference type="GO" id="GO:0009395">
    <property type="term" value="P:phospholipid catabolic process"/>
    <property type="evidence" value="ECO:0007669"/>
    <property type="project" value="TreeGrafter"/>
</dbReference>
<dbReference type="PANTHER" id="PTHR31956">
    <property type="entry name" value="NON-SPECIFIC PHOSPHOLIPASE C4-RELATED"/>
    <property type="match status" value="1"/>
</dbReference>
<dbReference type="EMBL" id="CP000360">
    <property type="protein sequence ID" value="ABF40619.1"/>
    <property type="molecule type" value="Genomic_DNA"/>
</dbReference>
<proteinExistence type="predicted"/>
<accession>Q1IR81</accession>
<dbReference type="GO" id="GO:0016788">
    <property type="term" value="F:hydrolase activity, acting on ester bonds"/>
    <property type="evidence" value="ECO:0007669"/>
    <property type="project" value="InterPro"/>
</dbReference>
<keyword evidence="4" id="KW-1185">Reference proteome</keyword>
<dbReference type="OrthoDB" id="9770871at2"/>
<dbReference type="Pfam" id="PF04185">
    <property type="entry name" value="Phosphoesterase"/>
    <property type="match status" value="1"/>
</dbReference>
<dbReference type="InterPro" id="IPR007312">
    <property type="entry name" value="Phosphoesterase"/>
</dbReference>
<evidence type="ECO:0000313" key="4">
    <source>
        <dbReference type="Proteomes" id="UP000002432"/>
    </source>
</evidence>
<feature type="chain" id="PRO_5004191651" evidence="2">
    <location>
        <begin position="21"/>
        <end position="281"/>
    </location>
</feature>
<dbReference type="InterPro" id="IPR017850">
    <property type="entry name" value="Alkaline_phosphatase_core_sf"/>
</dbReference>
<dbReference type="eggNOG" id="COG3511">
    <property type="taxonomic scope" value="Bacteria"/>
</dbReference>
<dbReference type="Gene3D" id="3.40.720.10">
    <property type="entry name" value="Alkaline Phosphatase, subunit A"/>
    <property type="match status" value="1"/>
</dbReference>
<dbReference type="HOGENOM" id="CLU_027977_3_0_0"/>
<keyword evidence="1" id="KW-0378">Hydrolase</keyword>
<keyword evidence="2" id="KW-0732">Signal</keyword>
<evidence type="ECO:0000256" key="2">
    <source>
        <dbReference type="SAM" id="SignalP"/>
    </source>
</evidence>
<name>Q1IR81_KORVE</name>
<reference evidence="3 4" key="1">
    <citation type="journal article" date="2009" name="Appl. Environ. Microbiol.">
        <title>Three genomes from the phylum Acidobacteria provide insight into the lifestyles of these microorganisms in soils.</title>
        <authorList>
            <person name="Ward N.L."/>
            <person name="Challacombe J.F."/>
            <person name="Janssen P.H."/>
            <person name="Henrissat B."/>
            <person name="Coutinho P.M."/>
            <person name="Wu M."/>
            <person name="Xie G."/>
            <person name="Haft D.H."/>
            <person name="Sait M."/>
            <person name="Badger J."/>
            <person name="Barabote R.D."/>
            <person name="Bradley B."/>
            <person name="Brettin T.S."/>
            <person name="Brinkac L.M."/>
            <person name="Bruce D."/>
            <person name="Creasy T."/>
            <person name="Daugherty S.C."/>
            <person name="Davidsen T.M."/>
            <person name="DeBoy R.T."/>
            <person name="Detter J.C."/>
            <person name="Dodson R.J."/>
            <person name="Durkin A.S."/>
            <person name="Ganapathy A."/>
            <person name="Gwinn-Giglio M."/>
            <person name="Han C.S."/>
            <person name="Khouri H."/>
            <person name="Kiss H."/>
            <person name="Kothari S.P."/>
            <person name="Madupu R."/>
            <person name="Nelson K.E."/>
            <person name="Nelson W.C."/>
            <person name="Paulsen I."/>
            <person name="Penn K."/>
            <person name="Ren Q."/>
            <person name="Rosovitz M.J."/>
            <person name="Selengut J.D."/>
            <person name="Shrivastava S."/>
            <person name="Sullivan S.A."/>
            <person name="Tapia R."/>
            <person name="Thompson L.S."/>
            <person name="Watkins K.L."/>
            <person name="Yang Q."/>
            <person name="Yu C."/>
            <person name="Zafar N."/>
            <person name="Zhou L."/>
            <person name="Kuske C.R."/>
        </authorList>
    </citation>
    <scope>NUCLEOTIDE SEQUENCE [LARGE SCALE GENOMIC DNA]</scope>
    <source>
        <strain evidence="3 4">Ellin345</strain>
    </source>
</reference>
<dbReference type="RefSeq" id="WP_011522421.1">
    <property type="nucleotide sequence ID" value="NC_008009.1"/>
</dbReference>